<comment type="similarity">
    <text evidence="2">Belongs to the CKAP2 family.</text>
</comment>
<feature type="compositionally biased region" description="Basic and acidic residues" evidence="6">
    <location>
        <begin position="565"/>
        <end position="582"/>
    </location>
</feature>
<feature type="compositionally biased region" description="Basic and acidic residues" evidence="6">
    <location>
        <begin position="498"/>
        <end position="539"/>
    </location>
</feature>
<keyword evidence="5" id="KW-0206">Cytoskeleton</keyword>
<comment type="caution">
    <text evidence="8">The sequence shown here is derived from an EMBL/GenBank/DDBJ whole genome shotgun (WGS) entry which is preliminary data.</text>
</comment>
<feature type="region of interest" description="Disordered" evidence="6">
    <location>
        <begin position="162"/>
        <end position="187"/>
    </location>
</feature>
<keyword evidence="9" id="KW-1185">Reference proteome</keyword>
<dbReference type="InterPro" id="IPR026165">
    <property type="entry name" value="CKAP2_fam"/>
</dbReference>
<gene>
    <name evidence="8" type="primary">Ckap2</name>
    <name evidence="8" type="ORF">EURGUL_R13643</name>
</gene>
<feature type="compositionally biased region" description="Basic residues" evidence="6">
    <location>
        <begin position="540"/>
        <end position="555"/>
    </location>
</feature>
<dbReference type="OrthoDB" id="9945093at2759"/>
<dbReference type="AlphaFoldDB" id="A0A7L4DKI9"/>
<dbReference type="Pfam" id="PF15297">
    <property type="entry name" value="CKAP2_C"/>
    <property type="match status" value="1"/>
</dbReference>
<keyword evidence="3" id="KW-0963">Cytoplasm</keyword>
<feature type="compositionally biased region" description="Polar residues" evidence="6">
    <location>
        <begin position="583"/>
        <end position="592"/>
    </location>
</feature>
<name>A0A7L4DKI9_9AVES</name>
<evidence type="ECO:0000256" key="2">
    <source>
        <dbReference type="ARBA" id="ARBA00009468"/>
    </source>
</evidence>
<dbReference type="Proteomes" id="UP000541249">
    <property type="component" value="Unassembled WGS sequence"/>
</dbReference>
<dbReference type="PANTHER" id="PTHR16076">
    <property type="entry name" value="CYTOSKELETON ASSOCIATED PROTEIN 2-RELATED"/>
    <property type="match status" value="1"/>
</dbReference>
<feature type="domain" description="Cytoskeleton-associated protein 2 C-terminal" evidence="7">
    <location>
        <begin position="304"/>
        <end position="544"/>
    </location>
</feature>
<sequence length="677" mass="75392">EQRRQKVEEYLSRKKTFSGVPIQENQASISSRTRRATSSKLQDKTQLSTSLKPEMENKENANKLSWNKSSGTSEKNVILNSSTITLTNSMSGINYNHEDHASKGEVTEIKSQHVSLSKSFLKLRSIKEKQLIAEKQNSSVNLPKKPGLGTYRGKVIQSKINSFRKAPKSEGEKSSLQDKKLPPATKLAVSSLSTSRCTAVLKTIKVPNYPNAVKLNGVLPFQSKSSDKVAVTSQSSLKKWQPASAVVPKKVPVQKMIGGRGPQPPKAASNSSDCRVLGVKKRADLCEDAPVKPLSAVPGTKSGQSCKTIGNRKSVLPKESAEERRARLDEWRASRGKVMRRPPLTVLLGPQSRTEEQELSSGDSLEHVLHSEKVNKTLVECLQLTEQGCQGEEVRAMLEDLTHSIPGAKKLAKYWICCIRLEQMGPLEKLLAVYEEAILAGATPRDELRHALIDTMKNTESLFKSEDGVTVIEAHLSEVVEVSKEPNSSVEQVQEAFKDLGHDDDQKAESDDKKAETSSEMIKKEEKDLDLKPREDILPKKNKKHKTKERTKKKGKCEIEEQNEDGVKDTAPEVNSPERENDTSYSVRYNPSTTPYLERVKMHDEANDSCAKDLKIVTPLRYSQRIREKMCKLSDTVKDQDPCVSSLEQLGELESKATAFIHKQSNALKETNAEVEE</sequence>
<reference evidence="8 9" key="1">
    <citation type="submission" date="2019-09" db="EMBL/GenBank/DDBJ databases">
        <title>Bird 10,000 Genomes (B10K) Project - Family phase.</title>
        <authorList>
            <person name="Zhang G."/>
        </authorList>
    </citation>
    <scope>NUCLEOTIDE SEQUENCE [LARGE SCALE GENOMIC DNA]</scope>
    <source>
        <strain evidence="8">B10K-DU-002-51</strain>
        <tissue evidence="8">Muscle</tissue>
    </source>
</reference>
<dbReference type="InterPro" id="IPR029197">
    <property type="entry name" value="CKAP2_C"/>
</dbReference>
<dbReference type="GO" id="GO:0007026">
    <property type="term" value="P:negative regulation of microtubule depolymerization"/>
    <property type="evidence" value="ECO:0007669"/>
    <property type="project" value="TreeGrafter"/>
</dbReference>
<feature type="region of interest" description="Disordered" evidence="6">
    <location>
        <begin position="19"/>
        <end position="47"/>
    </location>
</feature>
<dbReference type="EMBL" id="VZZY01019133">
    <property type="protein sequence ID" value="NXW63060.1"/>
    <property type="molecule type" value="Genomic_DNA"/>
</dbReference>
<evidence type="ECO:0000259" key="7">
    <source>
        <dbReference type="Pfam" id="PF15297"/>
    </source>
</evidence>
<comment type="subcellular location">
    <subcellularLocation>
        <location evidence="1">Cytoplasm</location>
        <location evidence="1">Cytoskeleton</location>
    </subcellularLocation>
</comment>
<dbReference type="GO" id="GO:0015630">
    <property type="term" value="C:microtubule cytoskeleton"/>
    <property type="evidence" value="ECO:0007669"/>
    <property type="project" value="TreeGrafter"/>
</dbReference>
<evidence type="ECO:0000256" key="6">
    <source>
        <dbReference type="SAM" id="MobiDB-lite"/>
    </source>
</evidence>
<feature type="compositionally biased region" description="Basic and acidic residues" evidence="6">
    <location>
        <begin position="167"/>
        <end position="181"/>
    </location>
</feature>
<protein>
    <submittedName>
        <fullName evidence="8">CKAP2 protein</fullName>
    </submittedName>
</protein>
<organism evidence="8 9">
    <name type="scientific">Eurystomus gularis</name>
    <dbReference type="NCBI Taxonomy" id="325343"/>
    <lineage>
        <taxon>Eukaryota</taxon>
        <taxon>Metazoa</taxon>
        <taxon>Chordata</taxon>
        <taxon>Craniata</taxon>
        <taxon>Vertebrata</taxon>
        <taxon>Euteleostomi</taxon>
        <taxon>Archelosauria</taxon>
        <taxon>Archosauria</taxon>
        <taxon>Dinosauria</taxon>
        <taxon>Saurischia</taxon>
        <taxon>Theropoda</taxon>
        <taxon>Coelurosauria</taxon>
        <taxon>Aves</taxon>
        <taxon>Neognathae</taxon>
        <taxon>Neoaves</taxon>
        <taxon>Telluraves</taxon>
        <taxon>Coraciimorphae</taxon>
        <taxon>Coraciiformes</taxon>
        <taxon>Coraciidae</taxon>
        <taxon>Eurystomus</taxon>
    </lineage>
</organism>
<evidence type="ECO:0000256" key="5">
    <source>
        <dbReference type="ARBA" id="ARBA00023212"/>
    </source>
</evidence>
<evidence type="ECO:0000313" key="9">
    <source>
        <dbReference type="Proteomes" id="UP000541249"/>
    </source>
</evidence>
<evidence type="ECO:0000256" key="1">
    <source>
        <dbReference type="ARBA" id="ARBA00004245"/>
    </source>
</evidence>
<evidence type="ECO:0000256" key="3">
    <source>
        <dbReference type="ARBA" id="ARBA00022490"/>
    </source>
</evidence>
<evidence type="ECO:0000256" key="4">
    <source>
        <dbReference type="ARBA" id="ARBA00022553"/>
    </source>
</evidence>
<proteinExistence type="inferred from homology"/>
<feature type="non-terminal residue" evidence="8">
    <location>
        <position position="677"/>
    </location>
</feature>
<keyword evidence="4" id="KW-0597">Phosphoprotein</keyword>
<evidence type="ECO:0000313" key="8">
    <source>
        <dbReference type="EMBL" id="NXW63060.1"/>
    </source>
</evidence>
<feature type="region of interest" description="Disordered" evidence="6">
    <location>
        <begin position="498"/>
        <end position="592"/>
    </location>
</feature>
<feature type="non-terminal residue" evidence="8">
    <location>
        <position position="1"/>
    </location>
</feature>
<dbReference type="PANTHER" id="PTHR16076:SF8">
    <property type="entry name" value="CYTOSKELETON-ASSOCIATED PROTEIN 2"/>
    <property type="match status" value="1"/>
</dbReference>
<accession>A0A7L4DKI9</accession>